<feature type="transmembrane region" description="Helical" evidence="7">
    <location>
        <begin position="89"/>
        <end position="107"/>
    </location>
</feature>
<feature type="transmembrane region" description="Helical" evidence="7">
    <location>
        <begin position="290"/>
        <end position="316"/>
    </location>
</feature>
<evidence type="ECO:0000259" key="8">
    <source>
        <dbReference type="PROSITE" id="PS50850"/>
    </source>
</evidence>
<dbReference type="PANTHER" id="PTHR23506:SF26">
    <property type="entry name" value="MFS-TYPE TRANSPORTER SLC18B1"/>
    <property type="match status" value="1"/>
</dbReference>
<evidence type="ECO:0000256" key="3">
    <source>
        <dbReference type="ARBA" id="ARBA00022692"/>
    </source>
</evidence>
<keyword evidence="5 7" id="KW-0472">Membrane</keyword>
<feature type="transmembrane region" description="Helical" evidence="7">
    <location>
        <begin position="387"/>
        <end position="414"/>
    </location>
</feature>
<feature type="region of interest" description="Disordered" evidence="6">
    <location>
        <begin position="1"/>
        <end position="36"/>
    </location>
</feature>
<dbReference type="GO" id="GO:0016020">
    <property type="term" value="C:membrane"/>
    <property type="evidence" value="ECO:0007669"/>
    <property type="project" value="UniProtKB-SubCell"/>
</dbReference>
<reference evidence="9" key="1">
    <citation type="journal article" date="2011" name="PLoS ONE">
        <title>A deep insight into the sialotranscriptome of the gulf coast tick, Amblyomma maculatum.</title>
        <authorList>
            <person name="Karim S."/>
            <person name="Singh P."/>
            <person name="Ribeiro J.M."/>
        </authorList>
    </citation>
    <scope>NUCLEOTIDE SEQUENCE</scope>
    <source>
        <tissue evidence="9">Salivary gland</tissue>
    </source>
</reference>
<dbReference type="InterPro" id="IPR050930">
    <property type="entry name" value="MFS_Vesicular_Transporter"/>
</dbReference>
<evidence type="ECO:0000256" key="4">
    <source>
        <dbReference type="ARBA" id="ARBA00022989"/>
    </source>
</evidence>
<accession>G3MS00</accession>
<dbReference type="AlphaFoldDB" id="G3MS00"/>
<protein>
    <recommendedName>
        <fullName evidence="8">Major facilitator superfamily (MFS) profile domain-containing protein</fullName>
    </recommendedName>
</protein>
<comment type="subcellular location">
    <subcellularLocation>
        <location evidence="1">Membrane</location>
        <topology evidence="1">Multi-pass membrane protein</topology>
    </subcellularLocation>
</comment>
<sequence length="505" mass="54131">MSNGYSHKDISPLRNGRPLTIQENTADRTKSDASLEAIRPVPSADSKHISDSAHHKARLVSESYAGGVDDSARLRIKDVNAGGCSRERVVLVLLALGNFCVGASVSMQAPFFPHEAERKGITPTEYGFVFSVFELTIFFVAPICAKIVPIVKPRFMLISGLLYVGVASILFGFLNKCPPGATFLGLAIAIRVMEGVGTAGFQTAVFSIVAAEFPTSLATSYSIQQTVFGAGLVAGPSVGGCLYQVGGFVLPFVSIGSLMLVCNVLVYLLLPATEGPNESDQRTGNMVQFWCNPGILLDAYCVFCTFVVIGYNAAVLEPHLRQFNLEPYLVGLVFILNGAVYASTAWIWGKVADRTVRTKELCILGCILLCGCLVLVGPAPFLPLPTAIWSVMLALALFGLGSGGTIVSSFVGSFRDTLKRGFPDDLSTYGLVSSVFTVSHSLGAFVGPTLGGYLLDTIGYRMGTMVLLGNELLLILALCVYVAIHRKTPQTWSHFSKKSRDSLYM</sequence>
<feature type="compositionally biased region" description="Basic and acidic residues" evidence="6">
    <location>
        <begin position="1"/>
        <end position="11"/>
    </location>
</feature>
<keyword evidence="4 7" id="KW-1133">Transmembrane helix</keyword>
<feature type="transmembrane region" description="Helical" evidence="7">
    <location>
        <begin position="155"/>
        <end position="174"/>
    </location>
</feature>
<dbReference type="InterPro" id="IPR020846">
    <property type="entry name" value="MFS_dom"/>
</dbReference>
<feature type="domain" description="Major facilitator superfamily (MFS) profile" evidence="8">
    <location>
        <begin position="90"/>
        <end position="488"/>
    </location>
</feature>
<dbReference type="InterPro" id="IPR036259">
    <property type="entry name" value="MFS_trans_sf"/>
</dbReference>
<dbReference type="PROSITE" id="PS50850">
    <property type="entry name" value="MFS"/>
    <property type="match status" value="1"/>
</dbReference>
<feature type="transmembrane region" description="Helical" evidence="7">
    <location>
        <begin position="328"/>
        <end position="349"/>
    </location>
</feature>
<feature type="transmembrane region" description="Helical" evidence="7">
    <location>
        <begin position="127"/>
        <end position="148"/>
    </location>
</feature>
<evidence type="ECO:0000256" key="7">
    <source>
        <dbReference type="SAM" id="Phobius"/>
    </source>
</evidence>
<feature type="transmembrane region" description="Helical" evidence="7">
    <location>
        <begin position="248"/>
        <end position="270"/>
    </location>
</feature>
<dbReference type="PANTHER" id="PTHR23506">
    <property type="entry name" value="GH10249P"/>
    <property type="match status" value="1"/>
</dbReference>
<dbReference type="Gene3D" id="1.20.1250.20">
    <property type="entry name" value="MFS general substrate transporter like domains"/>
    <property type="match status" value="2"/>
</dbReference>
<dbReference type="Pfam" id="PF07690">
    <property type="entry name" value="MFS_1"/>
    <property type="match status" value="1"/>
</dbReference>
<organism evidence="9">
    <name type="scientific">Amblyomma maculatum</name>
    <name type="common">Gulf Coast tick</name>
    <dbReference type="NCBI Taxonomy" id="34609"/>
    <lineage>
        <taxon>Eukaryota</taxon>
        <taxon>Metazoa</taxon>
        <taxon>Ecdysozoa</taxon>
        <taxon>Arthropoda</taxon>
        <taxon>Chelicerata</taxon>
        <taxon>Arachnida</taxon>
        <taxon>Acari</taxon>
        <taxon>Parasitiformes</taxon>
        <taxon>Ixodida</taxon>
        <taxon>Ixodoidea</taxon>
        <taxon>Ixodidae</taxon>
        <taxon>Amblyomminae</taxon>
        <taxon>Amblyomma</taxon>
    </lineage>
</organism>
<keyword evidence="3 7" id="KW-0812">Transmembrane</keyword>
<name>G3MS00_AMBMU</name>
<evidence type="ECO:0000256" key="2">
    <source>
        <dbReference type="ARBA" id="ARBA00022448"/>
    </source>
</evidence>
<evidence type="ECO:0000256" key="6">
    <source>
        <dbReference type="SAM" id="MobiDB-lite"/>
    </source>
</evidence>
<evidence type="ECO:0000256" key="1">
    <source>
        <dbReference type="ARBA" id="ARBA00004141"/>
    </source>
</evidence>
<keyword evidence="2" id="KW-0813">Transport</keyword>
<feature type="transmembrane region" description="Helical" evidence="7">
    <location>
        <begin position="426"/>
        <end position="446"/>
    </location>
</feature>
<dbReference type="EMBL" id="JO844651">
    <property type="protein sequence ID" value="AEO36268.1"/>
    <property type="molecule type" value="mRNA"/>
</dbReference>
<evidence type="ECO:0000313" key="9">
    <source>
        <dbReference type="EMBL" id="AEO36268.1"/>
    </source>
</evidence>
<dbReference type="SUPFAM" id="SSF103473">
    <property type="entry name" value="MFS general substrate transporter"/>
    <property type="match status" value="1"/>
</dbReference>
<feature type="transmembrane region" description="Helical" evidence="7">
    <location>
        <begin position="361"/>
        <end position="381"/>
    </location>
</feature>
<dbReference type="GO" id="GO:0022857">
    <property type="term" value="F:transmembrane transporter activity"/>
    <property type="evidence" value="ECO:0007669"/>
    <property type="project" value="InterPro"/>
</dbReference>
<feature type="transmembrane region" description="Helical" evidence="7">
    <location>
        <begin position="458"/>
        <end position="484"/>
    </location>
</feature>
<proteinExistence type="evidence at transcript level"/>
<evidence type="ECO:0000256" key="5">
    <source>
        <dbReference type="ARBA" id="ARBA00023136"/>
    </source>
</evidence>
<dbReference type="InterPro" id="IPR011701">
    <property type="entry name" value="MFS"/>
</dbReference>